<keyword evidence="2" id="KW-1185">Reference proteome</keyword>
<dbReference type="OrthoDB" id="9814215at2"/>
<protein>
    <submittedName>
        <fullName evidence="1">5-carboxymethyl-2-hydroxymuconate Delta-isomerase</fullName>
    </submittedName>
</protein>
<accession>A0A5C6Q564</accession>
<reference evidence="1 2" key="1">
    <citation type="submission" date="2019-07" db="EMBL/GenBank/DDBJ databases">
        <title>Genomes of sea-ice associated Colwellia species.</title>
        <authorList>
            <person name="Bowman J.P."/>
        </authorList>
    </citation>
    <scope>NUCLEOTIDE SEQUENCE [LARGE SCALE GENOMIC DNA]</scope>
    <source>
        <strain evidence="1 2">ACAM 459</strain>
    </source>
</reference>
<dbReference type="AlphaFoldDB" id="A0A5C6Q564"/>
<evidence type="ECO:0000313" key="2">
    <source>
        <dbReference type="Proteomes" id="UP000321822"/>
    </source>
</evidence>
<organism evidence="1 2">
    <name type="scientific">Colwellia demingiae</name>
    <dbReference type="NCBI Taxonomy" id="89401"/>
    <lineage>
        <taxon>Bacteria</taxon>
        <taxon>Pseudomonadati</taxon>
        <taxon>Pseudomonadota</taxon>
        <taxon>Gammaproteobacteria</taxon>
        <taxon>Alteromonadales</taxon>
        <taxon>Colwelliaceae</taxon>
        <taxon>Colwellia</taxon>
    </lineage>
</organism>
<dbReference type="InterPro" id="IPR014347">
    <property type="entry name" value="Tautomerase/MIF_sf"/>
</dbReference>
<name>A0A5C6Q564_9GAMM</name>
<sequence>MPHFIMDCSQSVLESHKEEFIIEQVHLIAYSTGLFDEGDIKVRINPFKKFIVGNKADDFIHVFAHIMQGRTTKQKSDLSKLVVTMLTTMFPDIANIAMNISDFEKATYCNRAML</sequence>
<dbReference type="InterPro" id="IPR004220">
    <property type="entry name" value="5-COMe_2-OHmuconate_Isoase"/>
</dbReference>
<dbReference type="Pfam" id="PF02962">
    <property type="entry name" value="CHMI"/>
    <property type="match status" value="1"/>
</dbReference>
<dbReference type="Proteomes" id="UP000321822">
    <property type="component" value="Unassembled WGS sequence"/>
</dbReference>
<dbReference type="Gene3D" id="3.30.429.10">
    <property type="entry name" value="Macrophage Migration Inhibitory Factor"/>
    <property type="match status" value="1"/>
</dbReference>
<dbReference type="PANTHER" id="PTHR37950:SF1">
    <property type="entry name" value="4-HYDROXYPHENYLACETATE CATABOLISM PROTEIN"/>
    <property type="match status" value="1"/>
</dbReference>
<gene>
    <name evidence="1" type="ORF">ESZ36_21380</name>
</gene>
<keyword evidence="1" id="KW-0413">Isomerase</keyword>
<dbReference type="EMBL" id="VOLT01000016">
    <property type="protein sequence ID" value="TWX63962.1"/>
    <property type="molecule type" value="Genomic_DNA"/>
</dbReference>
<dbReference type="GO" id="GO:0008704">
    <property type="term" value="F:5-carboxymethyl-2-hydroxymuconate delta-isomerase activity"/>
    <property type="evidence" value="ECO:0007669"/>
    <property type="project" value="InterPro"/>
</dbReference>
<comment type="caution">
    <text evidence="1">The sequence shown here is derived from an EMBL/GenBank/DDBJ whole genome shotgun (WGS) entry which is preliminary data.</text>
</comment>
<proteinExistence type="predicted"/>
<dbReference type="SUPFAM" id="SSF55331">
    <property type="entry name" value="Tautomerase/MIF"/>
    <property type="match status" value="1"/>
</dbReference>
<dbReference type="CDD" id="cd00580">
    <property type="entry name" value="CHMI"/>
    <property type="match status" value="1"/>
</dbReference>
<evidence type="ECO:0000313" key="1">
    <source>
        <dbReference type="EMBL" id="TWX63962.1"/>
    </source>
</evidence>
<dbReference type="PANTHER" id="PTHR37950">
    <property type="entry name" value="4-HYDROXYPHENYLACETATE CATABOLISM PROTEIN"/>
    <property type="match status" value="1"/>
</dbReference>
<dbReference type="RefSeq" id="WP_146791640.1">
    <property type="nucleotide sequence ID" value="NZ_VOLT01000016.1"/>
</dbReference>